<evidence type="ECO:0000256" key="1">
    <source>
        <dbReference type="SAM" id="MobiDB-lite"/>
    </source>
</evidence>
<evidence type="ECO:0000313" key="3">
    <source>
        <dbReference type="RefSeq" id="XP_019493065.1"/>
    </source>
</evidence>
<proteinExistence type="predicted"/>
<evidence type="ECO:0000313" key="2">
    <source>
        <dbReference type="Proteomes" id="UP000694851"/>
    </source>
</evidence>
<organism evidence="2 3">
    <name type="scientific">Hipposideros armiger</name>
    <name type="common">Great Himalayan leaf-nosed bat</name>
    <dbReference type="NCBI Taxonomy" id="186990"/>
    <lineage>
        <taxon>Eukaryota</taxon>
        <taxon>Metazoa</taxon>
        <taxon>Chordata</taxon>
        <taxon>Craniata</taxon>
        <taxon>Vertebrata</taxon>
        <taxon>Euteleostomi</taxon>
        <taxon>Mammalia</taxon>
        <taxon>Eutheria</taxon>
        <taxon>Laurasiatheria</taxon>
        <taxon>Chiroptera</taxon>
        <taxon>Yinpterochiroptera</taxon>
        <taxon>Rhinolophoidea</taxon>
        <taxon>Hipposideridae</taxon>
        <taxon>Hipposideros</taxon>
    </lineage>
</organism>
<feature type="compositionally biased region" description="Basic residues" evidence="1">
    <location>
        <begin position="1"/>
        <end position="11"/>
    </location>
</feature>
<dbReference type="GeneID" id="109380194"/>
<dbReference type="RefSeq" id="XP_019493065.1">
    <property type="nucleotide sequence ID" value="XM_019637520.1"/>
</dbReference>
<protein>
    <submittedName>
        <fullName evidence="3">Uncharacterized protein C7orf50 homolog isoform X3</fullName>
    </submittedName>
</protein>
<feature type="region of interest" description="Disordered" evidence="1">
    <location>
        <begin position="144"/>
        <end position="175"/>
    </location>
</feature>
<dbReference type="Proteomes" id="UP000694851">
    <property type="component" value="Unplaced"/>
</dbReference>
<dbReference type="AlphaFoldDB" id="A0A8B7QZA5"/>
<keyword evidence="2" id="KW-1185">Reference proteome</keyword>
<dbReference type="OrthoDB" id="10261563at2759"/>
<reference evidence="3" key="1">
    <citation type="submission" date="2025-08" db="UniProtKB">
        <authorList>
            <consortium name="RefSeq"/>
        </authorList>
    </citation>
    <scope>IDENTIFICATION</scope>
    <source>
        <tissue evidence="3">Muscle</tissue>
    </source>
</reference>
<sequence length="175" mass="18607">MPHRAPRKRVPRPVPGLSGPAELGRGFPKDHLRADLPASGHQHPPRGWLAEEAGPGKDALSASLCGGAGRSGSTFFMATAPALGLADGHLPCRAVWLPQMFLPFKTTSMFTASKKWELPTCHPWMEGHTKGSIRTVECDSATKGGGALTPHSLDEPGRHVVRGAGRRGPQMSPLM</sequence>
<feature type="region of interest" description="Disordered" evidence="1">
    <location>
        <begin position="1"/>
        <end position="54"/>
    </location>
</feature>
<accession>A0A8B7QZA5</accession>
<dbReference type="CTD" id="84310"/>
<gene>
    <name evidence="3" type="primary">CUNH7orf50</name>
</gene>
<name>A0A8B7QZA5_HIPAR</name>